<dbReference type="PANTHER" id="PTHR32319:SF0">
    <property type="entry name" value="BACTERIAL HEMOLYSIN-LIKE PROTEIN"/>
    <property type="match status" value="1"/>
</dbReference>
<dbReference type="Pfam" id="PF01728">
    <property type="entry name" value="FtsJ"/>
    <property type="match status" value="1"/>
</dbReference>
<dbReference type="GO" id="GO:0003723">
    <property type="term" value="F:RNA binding"/>
    <property type="evidence" value="ECO:0007669"/>
    <property type="project" value="UniProtKB-KW"/>
</dbReference>
<evidence type="ECO:0000256" key="1">
    <source>
        <dbReference type="ARBA" id="ARBA00022884"/>
    </source>
</evidence>
<dbReference type="GO" id="GO:0032259">
    <property type="term" value="P:methylation"/>
    <property type="evidence" value="ECO:0007669"/>
    <property type="project" value="InterPro"/>
</dbReference>
<dbReference type="Pfam" id="PF01479">
    <property type="entry name" value="S4"/>
    <property type="match status" value="1"/>
</dbReference>
<dbReference type="SUPFAM" id="SSF55174">
    <property type="entry name" value="Alpha-L RNA-binding motif"/>
    <property type="match status" value="1"/>
</dbReference>
<organism evidence="5">
    <name type="scientific">freshwater metagenome</name>
    <dbReference type="NCBI Taxonomy" id="449393"/>
    <lineage>
        <taxon>unclassified sequences</taxon>
        <taxon>metagenomes</taxon>
        <taxon>ecological metagenomes</taxon>
    </lineage>
</organism>
<dbReference type="EMBL" id="CAEZYU010000019">
    <property type="protein sequence ID" value="CAB4735070.1"/>
    <property type="molecule type" value="Genomic_DNA"/>
</dbReference>
<feature type="domain" description="RNA-binding S4" evidence="3">
    <location>
        <begin position="3"/>
        <end position="61"/>
    </location>
</feature>
<dbReference type="InterPro" id="IPR047048">
    <property type="entry name" value="TlyA"/>
</dbReference>
<dbReference type="Gene3D" id="3.10.290.10">
    <property type="entry name" value="RNA-binding S4 domain"/>
    <property type="match status" value="1"/>
</dbReference>
<dbReference type="SMART" id="SM00363">
    <property type="entry name" value="S4"/>
    <property type="match status" value="1"/>
</dbReference>
<dbReference type="InterPro" id="IPR004538">
    <property type="entry name" value="Hemolysin_A/TlyA"/>
</dbReference>
<dbReference type="CDD" id="cd00165">
    <property type="entry name" value="S4"/>
    <property type="match status" value="1"/>
</dbReference>
<evidence type="ECO:0000313" key="4">
    <source>
        <dbReference type="EMBL" id="CAB4552726.1"/>
    </source>
</evidence>
<protein>
    <submittedName>
        <fullName evidence="5">Unannotated protein</fullName>
    </submittedName>
</protein>
<dbReference type="GO" id="GO:0008168">
    <property type="term" value="F:methyltransferase activity"/>
    <property type="evidence" value="ECO:0007669"/>
    <property type="project" value="InterPro"/>
</dbReference>
<evidence type="ECO:0000259" key="3">
    <source>
        <dbReference type="SMART" id="SM00363"/>
    </source>
</evidence>
<dbReference type="Gene3D" id="3.40.50.150">
    <property type="entry name" value="Vaccinia Virus protein VP39"/>
    <property type="match status" value="1"/>
</dbReference>
<dbReference type="InterPro" id="IPR002877">
    <property type="entry name" value="RNA_MeTrfase_FtsJ_dom"/>
</dbReference>
<reference evidence="5" key="1">
    <citation type="submission" date="2020-05" db="EMBL/GenBank/DDBJ databases">
        <authorList>
            <person name="Chiriac C."/>
            <person name="Salcher M."/>
            <person name="Ghai R."/>
            <person name="Kavagutti S V."/>
        </authorList>
    </citation>
    <scope>NUCLEOTIDE SEQUENCE</scope>
</reference>
<accession>A0A6J6SJS9</accession>
<dbReference type="PANTHER" id="PTHR32319">
    <property type="entry name" value="BACTERIAL HEMOLYSIN-LIKE PROTEIN"/>
    <property type="match status" value="1"/>
</dbReference>
<evidence type="ECO:0000256" key="2">
    <source>
        <dbReference type="ARBA" id="ARBA00029460"/>
    </source>
</evidence>
<evidence type="ECO:0000313" key="5">
    <source>
        <dbReference type="EMBL" id="CAB4735070.1"/>
    </source>
</evidence>
<dbReference type="NCBIfam" id="TIGR00478">
    <property type="entry name" value="tly"/>
    <property type="match status" value="1"/>
</dbReference>
<dbReference type="SUPFAM" id="SSF53335">
    <property type="entry name" value="S-adenosyl-L-methionine-dependent methyltransferases"/>
    <property type="match status" value="1"/>
</dbReference>
<gene>
    <name evidence="4" type="ORF">UFOPK1358_01728</name>
    <name evidence="5" type="ORF">UFOPK2766_00618</name>
</gene>
<proteinExistence type="inferred from homology"/>
<dbReference type="PIRSF" id="PIRSF005578">
    <property type="entry name" value="TlyA"/>
    <property type="match status" value="1"/>
</dbReference>
<dbReference type="PROSITE" id="PS50889">
    <property type="entry name" value="S4"/>
    <property type="match status" value="1"/>
</dbReference>
<comment type="similarity">
    <text evidence="2">Belongs to the TlyA family.</text>
</comment>
<sequence>MRRRLDAELVRRGLAPSAEDARLSIAAGLVFVGGAPALNAQRQVEASESVQVQSPPARFVGRGGEKLAAALTTFGLDPTGLRVLDAGASTGGFTDCLLQAGAREVVALDVGHSQLHQRIRTDPRVVVVERTNLRHVEAGSLGAFDAVVADLSFISLTKVMTVLLDCCVAGAWLVLLVKPQFEATRTESSNGKGVISDPQIWRSTLLKVIESARLSGATLCGLEKSPLRGSEGNVEFLLHLSQPAGARMNTRGEQAQAEVLVRRVLLPETELLPEPELLPETELVPETRITTEAQQT</sequence>
<dbReference type="AlphaFoldDB" id="A0A6J6SJS9"/>
<dbReference type="InterPro" id="IPR002942">
    <property type="entry name" value="S4_RNA-bd"/>
</dbReference>
<dbReference type="EMBL" id="CAEZSF010000219">
    <property type="protein sequence ID" value="CAB4552726.1"/>
    <property type="molecule type" value="Genomic_DNA"/>
</dbReference>
<name>A0A6J6SJS9_9ZZZZ</name>
<dbReference type="CDD" id="cd02440">
    <property type="entry name" value="AdoMet_MTases"/>
    <property type="match status" value="1"/>
</dbReference>
<dbReference type="InterPro" id="IPR036986">
    <property type="entry name" value="S4_RNA-bd_sf"/>
</dbReference>
<dbReference type="InterPro" id="IPR029063">
    <property type="entry name" value="SAM-dependent_MTases_sf"/>
</dbReference>
<keyword evidence="1" id="KW-0694">RNA-binding</keyword>